<protein>
    <recommendedName>
        <fullName evidence="6">Phospholipid/glycerol acyltransferase domain-containing protein</fullName>
    </recommendedName>
</protein>
<dbReference type="EMBL" id="SWFS01000160">
    <property type="protein sequence ID" value="KAA8915525.1"/>
    <property type="molecule type" value="Genomic_DNA"/>
</dbReference>
<evidence type="ECO:0000313" key="8">
    <source>
        <dbReference type="Proteomes" id="UP000761534"/>
    </source>
</evidence>
<dbReference type="InterPro" id="IPR045520">
    <property type="entry name" value="GPAT/DHAPAT_C"/>
</dbReference>
<dbReference type="PANTHER" id="PTHR12563:SF17">
    <property type="entry name" value="DIHYDROXYACETONE PHOSPHATE ACYLTRANSFERASE"/>
    <property type="match status" value="1"/>
</dbReference>
<dbReference type="GO" id="GO:0012505">
    <property type="term" value="C:endomembrane system"/>
    <property type="evidence" value="ECO:0007669"/>
    <property type="project" value="UniProtKB-SubCell"/>
</dbReference>
<dbReference type="GO" id="GO:0006631">
    <property type="term" value="P:fatty acid metabolic process"/>
    <property type="evidence" value="ECO:0007669"/>
    <property type="project" value="TreeGrafter"/>
</dbReference>
<dbReference type="InterPro" id="IPR002123">
    <property type="entry name" value="Plipid/glycerol_acylTrfase"/>
</dbReference>
<gene>
    <name evidence="7" type="ORF">TRICI_002331</name>
</gene>
<keyword evidence="5" id="KW-0012">Acyltransferase</keyword>
<organism evidence="7 8">
    <name type="scientific">Trichomonascus ciferrii</name>
    <dbReference type="NCBI Taxonomy" id="44093"/>
    <lineage>
        <taxon>Eukaryota</taxon>
        <taxon>Fungi</taxon>
        <taxon>Dikarya</taxon>
        <taxon>Ascomycota</taxon>
        <taxon>Saccharomycotina</taxon>
        <taxon>Dipodascomycetes</taxon>
        <taxon>Dipodascales</taxon>
        <taxon>Trichomonascaceae</taxon>
        <taxon>Trichomonascus</taxon>
        <taxon>Trichomonascus ciferrii complex</taxon>
    </lineage>
</organism>
<evidence type="ECO:0000313" key="7">
    <source>
        <dbReference type="EMBL" id="KAA8915525.1"/>
    </source>
</evidence>
<dbReference type="GO" id="GO:0004366">
    <property type="term" value="F:glycerol-3-phosphate O-acyltransferase activity"/>
    <property type="evidence" value="ECO:0007669"/>
    <property type="project" value="TreeGrafter"/>
</dbReference>
<dbReference type="SUPFAM" id="SSF69593">
    <property type="entry name" value="Glycerol-3-phosphate (1)-acyltransferase"/>
    <property type="match status" value="1"/>
</dbReference>
<dbReference type="GO" id="GO:0031966">
    <property type="term" value="C:mitochondrial membrane"/>
    <property type="evidence" value="ECO:0007669"/>
    <property type="project" value="TreeGrafter"/>
</dbReference>
<keyword evidence="4" id="KW-0472">Membrane</keyword>
<dbReference type="SMART" id="SM00563">
    <property type="entry name" value="PlsC"/>
    <property type="match status" value="1"/>
</dbReference>
<dbReference type="PANTHER" id="PTHR12563">
    <property type="entry name" value="GLYCEROL-3-PHOSPHATE ACYLTRANSFERASE"/>
    <property type="match status" value="1"/>
</dbReference>
<dbReference type="OrthoDB" id="10255570at2759"/>
<evidence type="ECO:0000259" key="6">
    <source>
        <dbReference type="SMART" id="SM00563"/>
    </source>
</evidence>
<evidence type="ECO:0000256" key="3">
    <source>
        <dbReference type="ARBA" id="ARBA00022679"/>
    </source>
</evidence>
<comment type="subcellular location">
    <subcellularLocation>
        <location evidence="1">Endomembrane system</location>
        <topology evidence="1">Peripheral membrane protein</topology>
    </subcellularLocation>
</comment>
<sequence>MGPEEGDIDVDLLGRKQAQKDEELQTNNLVVEFKRFREDPLEFLKTLARHVQSSSWRAYDNYVGQDLYYPGFSDEMHEKTMASPTIRNCISRLAERAIEHEKKWSNPSPSRRQEIEANLTSIADKMVDDMICLFQRKGVLKFMYYSVAQMFSRTYHQGVHVNSEEIDMLRDKARELEGKNQSLIFMPCHKSHIDYIAIQVICFRFGLSLPVVVAGDNLNFAVIGPMLRQAGAMYIRRSFGDDQLYHSVVQGYIETLLKGGYNFECFVEGTRSRTGKLLPPKFGILKYILDALLSGEVEDTWIVPVSTQYDKVVEGESYATELLGKEKQKESFQDFINASKILSLRMGRVDVRFFKPWSLKGYVINQLNIESSKSLVTNLTPTTVTGDQKTRLLRSMGYRILSDINKASVVMPTSLIGTVLLTSTGRGITMKTLVTKVRWLIRKIHQADGRVGTVSMKSEECLVFKDIEAMVANGLKVLGSDLVGKEEKGLIEPIYYAKDAFKLSYYRNQVIHLFVSEAIVTVAMYTLIRRSNGNPKISKAELLQEVGFLSSLLSGEFVYASEGLYENFVQTLETLHRQGIVYPSKEDDDIVIVELSSTELGMGYEMFDFYCYLIWPFMDGFWLSCVALFMLVPDLKDRETSADNATVWVEEKEFLNKAQALGKTLYHQGHITYYESVNKELLKTALQQFQEEGIVVRQQSKDRKKPARVSLGHDWMMERSTADDGFFVKNDIIPTGKLYDFSELISESRHKTLRHHDMAVTPKGSDMNLLRQCSTLGRQFKTRLVQTIDDAKRNDAFIVISKPHKRDPQAYPTTKL</sequence>
<evidence type="ECO:0000256" key="4">
    <source>
        <dbReference type="ARBA" id="ARBA00023136"/>
    </source>
</evidence>
<comment type="caution">
    <text evidence="7">The sequence shown here is derived from an EMBL/GenBank/DDBJ whole genome shotgun (WGS) entry which is preliminary data.</text>
</comment>
<dbReference type="VEuPathDB" id="FungiDB:TRICI_002331"/>
<dbReference type="Pfam" id="PF19277">
    <property type="entry name" value="GPAT_C"/>
    <property type="match status" value="1"/>
</dbReference>
<dbReference type="InterPro" id="IPR022284">
    <property type="entry name" value="GPAT/DHAPAT"/>
</dbReference>
<dbReference type="Proteomes" id="UP000761534">
    <property type="component" value="Unassembled WGS sequence"/>
</dbReference>
<feature type="domain" description="Phospholipid/glycerol acyltransferase" evidence="6">
    <location>
        <begin position="183"/>
        <end position="310"/>
    </location>
</feature>
<dbReference type="AlphaFoldDB" id="A0A6A1LPU3"/>
<keyword evidence="8" id="KW-1185">Reference proteome</keyword>
<dbReference type="Pfam" id="PF01553">
    <property type="entry name" value="Acyltransferase"/>
    <property type="match status" value="1"/>
</dbReference>
<accession>A0A6A1LPU3</accession>
<name>A0A6A1LPU3_9ASCO</name>
<dbReference type="GO" id="GO:0006072">
    <property type="term" value="P:glycerol-3-phosphate metabolic process"/>
    <property type="evidence" value="ECO:0007669"/>
    <property type="project" value="TreeGrafter"/>
</dbReference>
<keyword evidence="3" id="KW-0808">Transferase</keyword>
<dbReference type="GO" id="GO:0008654">
    <property type="term" value="P:phospholipid biosynthetic process"/>
    <property type="evidence" value="ECO:0007669"/>
    <property type="project" value="TreeGrafter"/>
</dbReference>
<dbReference type="InterPro" id="IPR041728">
    <property type="entry name" value="GPAT/DHAPAT_LPLAT"/>
</dbReference>
<evidence type="ECO:0000256" key="5">
    <source>
        <dbReference type="ARBA" id="ARBA00023315"/>
    </source>
</evidence>
<evidence type="ECO:0000256" key="2">
    <source>
        <dbReference type="ARBA" id="ARBA00007937"/>
    </source>
</evidence>
<dbReference type="GO" id="GO:0019432">
    <property type="term" value="P:triglyceride biosynthetic process"/>
    <property type="evidence" value="ECO:0007669"/>
    <property type="project" value="TreeGrafter"/>
</dbReference>
<evidence type="ECO:0000256" key="1">
    <source>
        <dbReference type="ARBA" id="ARBA00004184"/>
    </source>
</evidence>
<proteinExistence type="inferred from homology"/>
<reference evidence="7" key="1">
    <citation type="journal article" date="2019" name="G3 (Bethesda)">
        <title>Genome Assemblies of Two Rare Opportunistic Yeast Pathogens: Diutina rugosa (syn. Candida rugosa) and Trichomonascus ciferrii (syn. Candida ciferrii).</title>
        <authorList>
            <person name="Mixao V."/>
            <person name="Saus E."/>
            <person name="Hansen A.P."/>
            <person name="Lass-Florl C."/>
            <person name="Gabaldon T."/>
        </authorList>
    </citation>
    <scope>NUCLEOTIDE SEQUENCE</scope>
    <source>
        <strain evidence="7">CBS 4856</strain>
    </source>
</reference>
<comment type="similarity">
    <text evidence="2">Belongs to the GPAT/DAPAT family.</text>
</comment>
<dbReference type="CDD" id="cd07993">
    <property type="entry name" value="LPLAT_DHAPAT-like"/>
    <property type="match status" value="1"/>
</dbReference>